<feature type="non-terminal residue" evidence="2">
    <location>
        <position position="46"/>
    </location>
</feature>
<feature type="region of interest" description="Disordered" evidence="1">
    <location>
        <begin position="1"/>
        <end position="46"/>
    </location>
</feature>
<name>A0A6J4VE49_9BACT</name>
<protein>
    <submittedName>
        <fullName evidence="2">Uncharacterized protein</fullName>
    </submittedName>
</protein>
<reference evidence="2" key="1">
    <citation type="submission" date="2020-02" db="EMBL/GenBank/DDBJ databases">
        <authorList>
            <person name="Meier V. D."/>
        </authorList>
    </citation>
    <scope>NUCLEOTIDE SEQUENCE</scope>
    <source>
        <strain evidence="2">AVDCRST_MAG18</strain>
    </source>
</reference>
<gene>
    <name evidence="2" type="ORF">AVDCRST_MAG18-2446</name>
</gene>
<proteinExistence type="predicted"/>
<sequence length="46" mass="4735">GPSRGDPRIGLGGGGGEHLHPDAADPAGGRAARCTPTQRYRQRRGV</sequence>
<dbReference type="EMBL" id="CADCWN010000186">
    <property type="protein sequence ID" value="CAA9575032.1"/>
    <property type="molecule type" value="Genomic_DNA"/>
</dbReference>
<feature type="non-terminal residue" evidence="2">
    <location>
        <position position="1"/>
    </location>
</feature>
<accession>A0A6J4VE49</accession>
<organism evidence="2">
    <name type="scientific">uncultured Thermomicrobiales bacterium</name>
    <dbReference type="NCBI Taxonomy" id="1645740"/>
    <lineage>
        <taxon>Bacteria</taxon>
        <taxon>Pseudomonadati</taxon>
        <taxon>Thermomicrobiota</taxon>
        <taxon>Thermomicrobia</taxon>
        <taxon>Thermomicrobiales</taxon>
        <taxon>environmental samples</taxon>
    </lineage>
</organism>
<evidence type="ECO:0000256" key="1">
    <source>
        <dbReference type="SAM" id="MobiDB-lite"/>
    </source>
</evidence>
<evidence type="ECO:0000313" key="2">
    <source>
        <dbReference type="EMBL" id="CAA9575032.1"/>
    </source>
</evidence>
<feature type="compositionally biased region" description="Low complexity" evidence="1">
    <location>
        <begin position="24"/>
        <end position="33"/>
    </location>
</feature>
<dbReference type="AlphaFoldDB" id="A0A6J4VE49"/>